<dbReference type="AlphaFoldDB" id="A0A453QCC2"/>
<reference evidence="4" key="2">
    <citation type="journal article" date="2017" name="Nat. Plants">
        <title>The Aegilops tauschii genome reveals multiple impacts of transposons.</title>
        <authorList>
            <person name="Zhao G."/>
            <person name="Zou C."/>
            <person name="Li K."/>
            <person name="Wang K."/>
            <person name="Li T."/>
            <person name="Gao L."/>
            <person name="Zhang X."/>
            <person name="Wang H."/>
            <person name="Yang Z."/>
            <person name="Liu X."/>
            <person name="Jiang W."/>
            <person name="Mao L."/>
            <person name="Kong X."/>
            <person name="Jiao Y."/>
            <person name="Jia J."/>
        </authorList>
    </citation>
    <scope>NUCLEOTIDE SEQUENCE [LARGE SCALE GENOMIC DNA]</scope>
    <source>
        <strain evidence="4">cv. AL8/78</strain>
    </source>
</reference>
<feature type="transmembrane region" description="Helical" evidence="2">
    <location>
        <begin position="229"/>
        <end position="251"/>
    </location>
</feature>
<feature type="transmembrane region" description="Helical" evidence="2">
    <location>
        <begin position="364"/>
        <end position="384"/>
    </location>
</feature>
<dbReference type="InterPro" id="IPR008537">
    <property type="entry name" value="DUF819"/>
</dbReference>
<keyword evidence="4" id="KW-1185">Reference proteome</keyword>
<proteinExistence type="predicted"/>
<feature type="transmembrane region" description="Helical" evidence="2">
    <location>
        <begin position="309"/>
        <end position="329"/>
    </location>
</feature>
<keyword evidence="2" id="KW-1133">Transmembrane helix</keyword>
<feature type="transmembrane region" description="Helical" evidence="2">
    <location>
        <begin position="341"/>
        <end position="358"/>
    </location>
</feature>
<evidence type="ECO:0008006" key="5">
    <source>
        <dbReference type="Google" id="ProtNLM"/>
    </source>
</evidence>
<dbReference type="Proteomes" id="UP000015105">
    <property type="component" value="Chromosome 7D"/>
</dbReference>
<protein>
    <recommendedName>
        <fullName evidence="5">DUF819 domain-containing protein</fullName>
    </recommendedName>
</protein>
<dbReference type="Pfam" id="PF05684">
    <property type="entry name" value="DUF819"/>
    <property type="match status" value="1"/>
</dbReference>
<reference evidence="3" key="3">
    <citation type="journal article" date="2017" name="Nature">
        <title>Genome sequence of the progenitor of the wheat D genome Aegilops tauschii.</title>
        <authorList>
            <person name="Luo M.C."/>
            <person name="Gu Y.Q."/>
            <person name="Puiu D."/>
            <person name="Wang H."/>
            <person name="Twardziok S.O."/>
            <person name="Deal K.R."/>
            <person name="Huo N."/>
            <person name="Zhu T."/>
            <person name="Wang L."/>
            <person name="Wang Y."/>
            <person name="McGuire P.E."/>
            <person name="Liu S."/>
            <person name="Long H."/>
            <person name="Ramasamy R.K."/>
            <person name="Rodriguez J.C."/>
            <person name="Van S.L."/>
            <person name="Yuan L."/>
            <person name="Wang Z."/>
            <person name="Xia Z."/>
            <person name="Xiao L."/>
            <person name="Anderson O.D."/>
            <person name="Ouyang S."/>
            <person name="Liang Y."/>
            <person name="Zimin A.V."/>
            <person name="Pertea G."/>
            <person name="Qi P."/>
            <person name="Bennetzen J.L."/>
            <person name="Dai X."/>
            <person name="Dawson M.W."/>
            <person name="Muller H.G."/>
            <person name="Kugler K."/>
            <person name="Rivarola-Duarte L."/>
            <person name="Spannagl M."/>
            <person name="Mayer K.F.X."/>
            <person name="Lu F.H."/>
            <person name="Bevan M.W."/>
            <person name="Leroy P."/>
            <person name="Li P."/>
            <person name="You F.M."/>
            <person name="Sun Q."/>
            <person name="Liu Z."/>
            <person name="Lyons E."/>
            <person name="Wicker T."/>
            <person name="Salzberg S.L."/>
            <person name="Devos K.M."/>
            <person name="Dvorak J."/>
        </authorList>
    </citation>
    <scope>NUCLEOTIDE SEQUENCE [LARGE SCALE GENOMIC DNA]</scope>
    <source>
        <strain evidence="3">cv. AL8/78</strain>
    </source>
</reference>
<reference evidence="4" key="1">
    <citation type="journal article" date="2014" name="Science">
        <title>Ancient hybridizations among the ancestral genomes of bread wheat.</title>
        <authorList>
            <consortium name="International Wheat Genome Sequencing Consortium,"/>
            <person name="Marcussen T."/>
            <person name="Sandve S.R."/>
            <person name="Heier L."/>
            <person name="Spannagl M."/>
            <person name="Pfeifer M."/>
            <person name="Jakobsen K.S."/>
            <person name="Wulff B.B."/>
            <person name="Steuernagel B."/>
            <person name="Mayer K.F."/>
            <person name="Olsen O.A."/>
        </authorList>
    </citation>
    <scope>NUCLEOTIDE SEQUENCE [LARGE SCALE GENOMIC DNA]</scope>
    <source>
        <strain evidence="4">cv. AL8/78</strain>
    </source>
</reference>
<keyword evidence="2" id="KW-0812">Transmembrane</keyword>
<sequence>LRRRAVPSIQLLDRRPPTLPPRRPHSAVALPSRTSATPRRPRPTWTTSSWQVRPRQPRLPGSSTRTTRWISAAAWTVIAPGDQWGNWAFLLSAAAFGTWAEERTAWGAALSGALVSILAGLAASSAGLVAPGAPAQAVVMEYLLPVAVPLLLLGADLRRVVRTTGDLLKAFLIGSVATVIGTTVAYLLFPMRSLGQDGWKIAAALMGSYIGGAVNFVAISEALGTTPSVVAAGVAADNLISALYFTALFALASKIPPEAKSASSPEDGGGGEPRGGMSVLHGGAALALSFAICRAGTAIAAGLGVAAGGTLPCVTALVVLLATAFPGALGRLAPSGETMALILMQVFFAVVGANGSVVDAVTKAPAVFAFAAVQVAVHLAVVLGAGRLAGLDRKQLLVASNANVGGPTTAAAMATAKGWSSLVVPGILVGIFGISIATFLGIGFGMFVLRRISGF</sequence>
<feature type="transmembrane region" description="Helical" evidence="2">
    <location>
        <begin position="167"/>
        <end position="189"/>
    </location>
</feature>
<dbReference type="PANTHER" id="PTHR34289">
    <property type="entry name" value="PROTEIN, PUTATIVE (DUF819)-RELATED"/>
    <property type="match status" value="1"/>
</dbReference>
<evidence type="ECO:0000256" key="2">
    <source>
        <dbReference type="SAM" id="Phobius"/>
    </source>
</evidence>
<dbReference type="PANTHER" id="PTHR34289:SF1">
    <property type="entry name" value="OS06G0107100 PROTEIN"/>
    <property type="match status" value="1"/>
</dbReference>
<organism evidence="3 4">
    <name type="scientific">Aegilops tauschii subsp. strangulata</name>
    <name type="common">Goatgrass</name>
    <dbReference type="NCBI Taxonomy" id="200361"/>
    <lineage>
        <taxon>Eukaryota</taxon>
        <taxon>Viridiplantae</taxon>
        <taxon>Streptophyta</taxon>
        <taxon>Embryophyta</taxon>
        <taxon>Tracheophyta</taxon>
        <taxon>Spermatophyta</taxon>
        <taxon>Magnoliopsida</taxon>
        <taxon>Liliopsida</taxon>
        <taxon>Poales</taxon>
        <taxon>Poaceae</taxon>
        <taxon>BOP clade</taxon>
        <taxon>Pooideae</taxon>
        <taxon>Triticodae</taxon>
        <taxon>Triticeae</taxon>
        <taxon>Triticinae</taxon>
        <taxon>Aegilops</taxon>
    </lineage>
</organism>
<dbReference type="STRING" id="200361.A0A453QCC2"/>
<feature type="transmembrane region" description="Helical" evidence="2">
    <location>
        <begin position="106"/>
        <end position="130"/>
    </location>
</feature>
<feature type="compositionally biased region" description="Low complexity" evidence="1">
    <location>
        <begin position="31"/>
        <end position="50"/>
    </location>
</feature>
<evidence type="ECO:0000313" key="4">
    <source>
        <dbReference type="Proteomes" id="UP000015105"/>
    </source>
</evidence>
<evidence type="ECO:0000256" key="1">
    <source>
        <dbReference type="SAM" id="MobiDB-lite"/>
    </source>
</evidence>
<feature type="transmembrane region" description="Helical" evidence="2">
    <location>
        <begin position="142"/>
        <end position="161"/>
    </location>
</feature>
<feature type="region of interest" description="Disordered" evidence="1">
    <location>
        <begin position="12"/>
        <end position="63"/>
    </location>
</feature>
<dbReference type="EnsemblPlants" id="AET7Gv20033400.2">
    <property type="protein sequence ID" value="AET7Gv20033400.2"/>
    <property type="gene ID" value="AET7Gv20033400"/>
</dbReference>
<keyword evidence="2" id="KW-0472">Membrane</keyword>
<reference evidence="3" key="4">
    <citation type="submission" date="2019-03" db="UniProtKB">
        <authorList>
            <consortium name="EnsemblPlants"/>
        </authorList>
    </citation>
    <scope>IDENTIFICATION</scope>
</reference>
<reference evidence="3" key="5">
    <citation type="journal article" date="2021" name="G3 (Bethesda)">
        <title>Aegilops tauschii genome assembly Aet v5.0 features greater sequence contiguity and improved annotation.</title>
        <authorList>
            <person name="Wang L."/>
            <person name="Zhu T."/>
            <person name="Rodriguez J.C."/>
            <person name="Deal K.R."/>
            <person name="Dubcovsky J."/>
            <person name="McGuire P.E."/>
            <person name="Lux T."/>
            <person name="Spannagl M."/>
            <person name="Mayer K.F.X."/>
            <person name="Baldrich P."/>
            <person name="Meyers B.C."/>
            <person name="Huo N."/>
            <person name="Gu Y.Q."/>
            <person name="Zhou H."/>
            <person name="Devos K.M."/>
            <person name="Bennetzen J.L."/>
            <person name="Unver T."/>
            <person name="Budak H."/>
            <person name="Gulick P.J."/>
            <person name="Galiba G."/>
            <person name="Kalapos B."/>
            <person name="Nelson D.R."/>
            <person name="Li P."/>
            <person name="You F.M."/>
            <person name="Luo M.C."/>
            <person name="Dvorak J."/>
        </authorList>
    </citation>
    <scope>NUCLEOTIDE SEQUENCE [LARGE SCALE GENOMIC DNA]</scope>
    <source>
        <strain evidence="3">cv. AL8/78</strain>
    </source>
</reference>
<name>A0A453QCC2_AEGTS</name>
<feature type="transmembrane region" description="Helical" evidence="2">
    <location>
        <begin position="201"/>
        <end position="223"/>
    </location>
</feature>
<dbReference type="Gramene" id="AET7Gv20033400.2">
    <property type="protein sequence ID" value="AET7Gv20033400.2"/>
    <property type="gene ID" value="AET7Gv20033400"/>
</dbReference>
<accession>A0A453QCC2</accession>
<feature type="transmembrane region" description="Helical" evidence="2">
    <location>
        <begin position="422"/>
        <end position="449"/>
    </location>
</feature>
<evidence type="ECO:0000313" key="3">
    <source>
        <dbReference type="EnsemblPlants" id="AET7Gv20033400.2"/>
    </source>
</evidence>